<keyword evidence="2" id="KW-1185">Reference proteome</keyword>
<accession>A0AAN9PVS8</accession>
<name>A0AAN9PVS8_CLITE</name>
<dbReference type="EMBL" id="JAYKXN010000002">
    <property type="protein sequence ID" value="KAK7311734.1"/>
    <property type="molecule type" value="Genomic_DNA"/>
</dbReference>
<comment type="caution">
    <text evidence="1">The sequence shown here is derived from an EMBL/GenBank/DDBJ whole genome shotgun (WGS) entry which is preliminary data.</text>
</comment>
<dbReference type="AlphaFoldDB" id="A0AAN9PVS8"/>
<gene>
    <name evidence="1" type="ORF">RJT34_10049</name>
</gene>
<organism evidence="1 2">
    <name type="scientific">Clitoria ternatea</name>
    <name type="common">Butterfly pea</name>
    <dbReference type="NCBI Taxonomy" id="43366"/>
    <lineage>
        <taxon>Eukaryota</taxon>
        <taxon>Viridiplantae</taxon>
        <taxon>Streptophyta</taxon>
        <taxon>Embryophyta</taxon>
        <taxon>Tracheophyta</taxon>
        <taxon>Spermatophyta</taxon>
        <taxon>Magnoliopsida</taxon>
        <taxon>eudicotyledons</taxon>
        <taxon>Gunneridae</taxon>
        <taxon>Pentapetalae</taxon>
        <taxon>rosids</taxon>
        <taxon>fabids</taxon>
        <taxon>Fabales</taxon>
        <taxon>Fabaceae</taxon>
        <taxon>Papilionoideae</taxon>
        <taxon>50 kb inversion clade</taxon>
        <taxon>NPAAA clade</taxon>
        <taxon>indigoferoid/millettioid clade</taxon>
        <taxon>Phaseoleae</taxon>
        <taxon>Clitoria</taxon>
    </lineage>
</organism>
<protein>
    <submittedName>
        <fullName evidence="1">Uncharacterized protein</fullName>
    </submittedName>
</protein>
<proteinExistence type="predicted"/>
<reference evidence="1 2" key="1">
    <citation type="submission" date="2024-01" db="EMBL/GenBank/DDBJ databases">
        <title>The genomes of 5 underutilized Papilionoideae crops provide insights into root nodulation and disease resistance.</title>
        <authorList>
            <person name="Yuan L."/>
        </authorList>
    </citation>
    <scope>NUCLEOTIDE SEQUENCE [LARGE SCALE GENOMIC DNA]</scope>
    <source>
        <strain evidence="1">LY-2023</strain>
        <tissue evidence="1">Leaf</tissue>
    </source>
</reference>
<evidence type="ECO:0000313" key="2">
    <source>
        <dbReference type="Proteomes" id="UP001359559"/>
    </source>
</evidence>
<evidence type="ECO:0000313" key="1">
    <source>
        <dbReference type="EMBL" id="KAK7311734.1"/>
    </source>
</evidence>
<dbReference type="Proteomes" id="UP001359559">
    <property type="component" value="Unassembled WGS sequence"/>
</dbReference>
<sequence length="148" mass="16458">MASDTLNIENMEVAWDSFECVAGEVVEDSFNGVVEDSIIVDMVADSFGGVAGNLIEDSFISVSNVLVDDSIVPNSLEFLMVEEEEVRSIKFESCLNGATIECVLNEKKCSVIDLNKFSKDVDENNSFEVKEKKKVVMRMLGAYLNKFY</sequence>